<evidence type="ECO:0000256" key="1">
    <source>
        <dbReference type="ARBA" id="ARBA00022512"/>
    </source>
</evidence>
<dbReference type="Proteomes" id="UP001180515">
    <property type="component" value="Unassembled WGS sequence"/>
</dbReference>
<accession>A0AAE4I010</accession>
<dbReference type="PRINTS" id="PR01217">
    <property type="entry name" value="PRICHEXTENSN"/>
</dbReference>
<evidence type="ECO:0000256" key="5">
    <source>
        <dbReference type="SAM" id="MobiDB-lite"/>
    </source>
</evidence>
<keyword evidence="3" id="KW-0732">Signal</keyword>
<evidence type="ECO:0000259" key="7">
    <source>
        <dbReference type="Pfam" id="PF00746"/>
    </source>
</evidence>
<evidence type="ECO:0000256" key="6">
    <source>
        <dbReference type="SAM" id="Phobius"/>
    </source>
</evidence>
<feature type="region of interest" description="Disordered" evidence="5">
    <location>
        <begin position="42"/>
        <end position="171"/>
    </location>
</feature>
<keyword evidence="2" id="KW-0964">Secreted</keyword>
<keyword evidence="6" id="KW-0812">Transmembrane</keyword>
<dbReference type="EMBL" id="JARQAG010000021">
    <property type="protein sequence ID" value="MDT2732565.1"/>
    <property type="molecule type" value="Genomic_DNA"/>
</dbReference>
<feature type="domain" description="Gram-positive cocci surface proteins LPxTG" evidence="7">
    <location>
        <begin position="206"/>
        <end position="243"/>
    </location>
</feature>
<dbReference type="AlphaFoldDB" id="A0AAE4I010"/>
<organism evidence="8 9">
    <name type="scientific">Streptococcus parauberis</name>
    <dbReference type="NCBI Taxonomy" id="1348"/>
    <lineage>
        <taxon>Bacteria</taxon>
        <taxon>Bacillati</taxon>
        <taxon>Bacillota</taxon>
        <taxon>Bacilli</taxon>
        <taxon>Lactobacillales</taxon>
        <taxon>Streptococcaceae</taxon>
        <taxon>Streptococcus</taxon>
    </lineage>
</organism>
<sequence>MSKGKILSLVTVSGMLLLLGGSLVQADVITGGSDTIMVSGVGTGVTDPTTPPLLSTDPSTPTPSTDPITDITDPSIPIPSTDPITDITDPSIPTPSTDPITDTTDPSIPTPSTDPIIDTTDPSTPIPNTDSSTPTTSTYPNTPSSKPISKPIIDNPISSVTGDSVVGTDNGKDIVKEGNGTVLKDAKEVGGEVQKDGTVVVKKSDGGLEVLPHTGESKTIITIAGILSIAGAIWISIRGNKKNITIYKKLNSTKKFHD</sequence>
<reference evidence="8" key="1">
    <citation type="submission" date="2023-03" db="EMBL/GenBank/DDBJ databases">
        <authorList>
            <person name="Shen W."/>
            <person name="Cai J."/>
        </authorList>
    </citation>
    <scope>NUCLEOTIDE SEQUENCE</scope>
    <source>
        <strain evidence="8">P82-2</strain>
    </source>
</reference>
<comment type="caution">
    <text evidence="8">The sequence shown here is derived from an EMBL/GenBank/DDBJ whole genome shotgun (WGS) entry which is preliminary data.</text>
</comment>
<evidence type="ECO:0000313" key="9">
    <source>
        <dbReference type="Proteomes" id="UP001180515"/>
    </source>
</evidence>
<evidence type="ECO:0000256" key="2">
    <source>
        <dbReference type="ARBA" id="ARBA00022525"/>
    </source>
</evidence>
<dbReference type="RefSeq" id="WP_311981502.1">
    <property type="nucleotide sequence ID" value="NZ_JARQAG010000021.1"/>
</dbReference>
<feature type="compositionally biased region" description="Low complexity" evidence="5">
    <location>
        <begin position="42"/>
        <end position="145"/>
    </location>
</feature>
<gene>
    <name evidence="8" type="ORF">P7G31_10085</name>
</gene>
<keyword evidence="6" id="KW-0472">Membrane</keyword>
<evidence type="ECO:0000313" key="8">
    <source>
        <dbReference type="EMBL" id="MDT2732565.1"/>
    </source>
</evidence>
<evidence type="ECO:0000256" key="3">
    <source>
        <dbReference type="ARBA" id="ARBA00022729"/>
    </source>
</evidence>
<dbReference type="Pfam" id="PF00746">
    <property type="entry name" value="Gram_pos_anchor"/>
    <property type="match status" value="1"/>
</dbReference>
<dbReference type="NCBIfam" id="TIGR01167">
    <property type="entry name" value="LPXTG_anchor"/>
    <property type="match status" value="1"/>
</dbReference>
<proteinExistence type="predicted"/>
<keyword evidence="1" id="KW-0134">Cell wall</keyword>
<evidence type="ECO:0000256" key="4">
    <source>
        <dbReference type="ARBA" id="ARBA00023088"/>
    </source>
</evidence>
<feature type="transmembrane region" description="Helical" evidence="6">
    <location>
        <begin position="219"/>
        <end position="237"/>
    </location>
</feature>
<name>A0AAE4I010_9STRE</name>
<protein>
    <submittedName>
        <fullName evidence="8">LPXTG cell wall anchor domain-containing protein</fullName>
    </submittedName>
</protein>
<keyword evidence="6" id="KW-1133">Transmembrane helix</keyword>
<dbReference type="InterPro" id="IPR019931">
    <property type="entry name" value="LPXTG_anchor"/>
</dbReference>
<keyword evidence="4" id="KW-0572">Peptidoglycan-anchor</keyword>